<name>A0AAX0BPA0_9FIRM</name>
<organism evidence="2 3">
    <name type="scientific">Agathobacter rectalis</name>
    <dbReference type="NCBI Taxonomy" id="39491"/>
    <lineage>
        <taxon>Bacteria</taxon>
        <taxon>Bacillati</taxon>
        <taxon>Bacillota</taxon>
        <taxon>Clostridia</taxon>
        <taxon>Lachnospirales</taxon>
        <taxon>Lachnospiraceae</taxon>
        <taxon>Agathobacter</taxon>
    </lineage>
</organism>
<gene>
    <name evidence="2" type="ORF">G4312_09550</name>
</gene>
<evidence type="ECO:0000313" key="2">
    <source>
        <dbReference type="EMBL" id="NSC77520.1"/>
    </source>
</evidence>
<accession>A0AAX0BPA0</accession>
<evidence type="ECO:0000256" key="1">
    <source>
        <dbReference type="SAM" id="Phobius"/>
    </source>
</evidence>
<proteinExistence type="predicted"/>
<keyword evidence="1" id="KW-1133">Transmembrane helix</keyword>
<reference evidence="2" key="2">
    <citation type="submission" date="2020-02" db="EMBL/GenBank/DDBJ databases">
        <authorList>
            <person name="Littmann E."/>
            <person name="Sorbara M."/>
        </authorList>
    </citation>
    <scope>NUCLEOTIDE SEQUENCE</scope>
    <source>
        <strain evidence="2">MSK.16.45</strain>
    </source>
</reference>
<evidence type="ECO:0000313" key="3">
    <source>
        <dbReference type="Proteomes" id="UP001193756"/>
    </source>
</evidence>
<dbReference type="EMBL" id="JAAIMP010000012">
    <property type="protein sequence ID" value="NSC77520.1"/>
    <property type="molecule type" value="Genomic_DNA"/>
</dbReference>
<dbReference type="Proteomes" id="UP001193756">
    <property type="component" value="Unassembled WGS sequence"/>
</dbReference>
<feature type="transmembrane region" description="Helical" evidence="1">
    <location>
        <begin position="49"/>
        <end position="67"/>
    </location>
</feature>
<keyword evidence="1" id="KW-0472">Membrane</keyword>
<keyword evidence="1" id="KW-0812">Transmembrane</keyword>
<sequence length="104" mass="11740">MSMQMGRVMSASPEMELMKKMTSQNIDTFLEGQKAAMEYEFKESRENKIFLGIVVLLFMIFIIVLVFLLGDKPDILEKVLYTIGGLIVGAFGGYGFGKTKRNDE</sequence>
<reference evidence="2" key="1">
    <citation type="journal article" date="2020" name="Cell Host Microbe">
        <title>Functional and Genomic Variation between Human-Derived Isolates of Lachnospiraceae Reveals Inter- and Intra-Species Diversity.</title>
        <authorList>
            <person name="Sorbara M.T."/>
            <person name="Littmann E.R."/>
            <person name="Fontana E."/>
            <person name="Moody T.U."/>
            <person name="Kohout C.E."/>
            <person name="Gjonbalaj M."/>
            <person name="Eaton V."/>
            <person name="Seok R."/>
            <person name="Leiner I.M."/>
            <person name="Pamer E.G."/>
        </authorList>
    </citation>
    <scope>NUCLEOTIDE SEQUENCE</scope>
    <source>
        <strain evidence="2">MSK.16.45</strain>
    </source>
</reference>
<feature type="transmembrane region" description="Helical" evidence="1">
    <location>
        <begin position="79"/>
        <end position="97"/>
    </location>
</feature>
<protein>
    <recommendedName>
        <fullName evidence="4">DUF2335 domain-containing protein</fullName>
    </recommendedName>
</protein>
<dbReference type="AlphaFoldDB" id="A0AAX0BPA0"/>
<dbReference type="RefSeq" id="WP_155512199.1">
    <property type="nucleotide sequence ID" value="NZ_CYXM01000001.1"/>
</dbReference>
<evidence type="ECO:0008006" key="4">
    <source>
        <dbReference type="Google" id="ProtNLM"/>
    </source>
</evidence>
<comment type="caution">
    <text evidence="2">The sequence shown here is derived from an EMBL/GenBank/DDBJ whole genome shotgun (WGS) entry which is preliminary data.</text>
</comment>